<feature type="transmembrane region" description="Helical" evidence="7">
    <location>
        <begin position="107"/>
        <end position="132"/>
    </location>
</feature>
<organism evidence="8 9">
    <name type="scientific">Oryza meyeriana var. granulata</name>
    <dbReference type="NCBI Taxonomy" id="110450"/>
    <lineage>
        <taxon>Eukaryota</taxon>
        <taxon>Viridiplantae</taxon>
        <taxon>Streptophyta</taxon>
        <taxon>Embryophyta</taxon>
        <taxon>Tracheophyta</taxon>
        <taxon>Spermatophyta</taxon>
        <taxon>Magnoliopsida</taxon>
        <taxon>Liliopsida</taxon>
        <taxon>Poales</taxon>
        <taxon>Poaceae</taxon>
        <taxon>BOP clade</taxon>
        <taxon>Oryzoideae</taxon>
        <taxon>Oryzeae</taxon>
        <taxon>Oryzinae</taxon>
        <taxon>Oryza</taxon>
        <taxon>Oryza meyeriana</taxon>
    </lineage>
</organism>
<dbReference type="Pfam" id="PF03169">
    <property type="entry name" value="OPT"/>
    <property type="match status" value="2"/>
</dbReference>
<dbReference type="PANTHER" id="PTHR31645:SF48">
    <property type="entry name" value="METAL-NICOTIANAMINE TRANSPORTER YSL17-RELATED"/>
    <property type="match status" value="1"/>
</dbReference>
<evidence type="ECO:0000256" key="4">
    <source>
        <dbReference type="ARBA" id="ARBA00022692"/>
    </source>
</evidence>
<dbReference type="PANTHER" id="PTHR31645">
    <property type="entry name" value="OLIGOPEPTIDE TRANSPORTER YGL114W-RELATED"/>
    <property type="match status" value="1"/>
</dbReference>
<keyword evidence="9" id="KW-1185">Reference proteome</keyword>
<keyword evidence="3" id="KW-0813">Transport</keyword>
<dbReference type="AlphaFoldDB" id="A0A6G1C231"/>
<name>A0A6G1C231_9ORYZ</name>
<evidence type="ECO:0000313" key="9">
    <source>
        <dbReference type="Proteomes" id="UP000479710"/>
    </source>
</evidence>
<proteinExistence type="inferred from homology"/>
<feature type="transmembrane region" description="Helical" evidence="7">
    <location>
        <begin position="255"/>
        <end position="272"/>
    </location>
</feature>
<evidence type="ECO:0000256" key="1">
    <source>
        <dbReference type="ARBA" id="ARBA00004141"/>
    </source>
</evidence>
<feature type="transmembrane region" description="Helical" evidence="7">
    <location>
        <begin position="65"/>
        <end position="87"/>
    </location>
</feature>
<evidence type="ECO:0000256" key="2">
    <source>
        <dbReference type="ARBA" id="ARBA00010276"/>
    </source>
</evidence>
<evidence type="ECO:0000313" key="8">
    <source>
        <dbReference type="EMBL" id="KAF0894027.1"/>
    </source>
</evidence>
<keyword evidence="4 7" id="KW-0812">Transmembrane</keyword>
<keyword evidence="6 7" id="KW-0472">Membrane</keyword>
<protein>
    <submittedName>
        <fullName evidence="8">Uncharacterized protein</fullName>
    </submittedName>
</protein>
<dbReference type="InterPro" id="IPR004813">
    <property type="entry name" value="OPT"/>
</dbReference>
<comment type="similarity">
    <text evidence="2">Belongs to the YSL (TC 2.A.67.2) family.</text>
</comment>
<dbReference type="GO" id="GO:0016020">
    <property type="term" value="C:membrane"/>
    <property type="evidence" value="ECO:0007669"/>
    <property type="project" value="UniProtKB-SubCell"/>
</dbReference>
<sequence>MEPPAADLRMVDEHDEEVCPSTERLFEDEHLPSLSETITVRSVAVSAAFSVVAMKLAGLSSAAGLLLPSSLAVPAGLMGFLLPRAWICLLGRCGAPASRLPFTRQENIVILTCVVACSGVAFTGGFGSYILAMSKSSGGGGDDVGSGGKNVEEPHVGRLIVRQRLTFPTGTAMAHLLNSIHAPHCTKQARSQSCSKPSAAASRGSLFQWFFAGGEDCGFHTFPTFGLTAYRRGLYFDFSMANVGVGMISPYKTTMSMLVGSLVSWGIIWPYIETKEGSWYPRGLDGDDLGGINGYRVFVGMSMILADGLLHLLVILLRKLHVRWCSQQQAQQPFGFVSAVDWPAQSFDDRRRKQVFVRGRIPNSAAVAGYVVLSVVSTIVVPRLYTELRYHHVAVAYLVVPVVAFCNAYVNGVTDMNIATT</sequence>
<comment type="caution">
    <text evidence="8">The sequence shown here is derived from an EMBL/GenBank/DDBJ whole genome shotgun (WGS) entry which is preliminary data.</text>
</comment>
<feature type="transmembrane region" description="Helical" evidence="7">
    <location>
        <begin position="38"/>
        <end position="58"/>
    </location>
</feature>
<accession>A0A6G1C231</accession>
<evidence type="ECO:0000256" key="6">
    <source>
        <dbReference type="ARBA" id="ARBA00023136"/>
    </source>
</evidence>
<comment type="subcellular location">
    <subcellularLocation>
        <location evidence="1">Membrane</location>
        <topology evidence="1">Multi-pass membrane protein</topology>
    </subcellularLocation>
</comment>
<feature type="transmembrane region" description="Helical" evidence="7">
    <location>
        <begin position="292"/>
        <end position="317"/>
    </location>
</feature>
<dbReference type="InterPro" id="IPR045035">
    <property type="entry name" value="YSL-like"/>
</dbReference>
<dbReference type="GO" id="GO:0035673">
    <property type="term" value="F:oligopeptide transmembrane transporter activity"/>
    <property type="evidence" value="ECO:0007669"/>
    <property type="project" value="InterPro"/>
</dbReference>
<evidence type="ECO:0000256" key="5">
    <source>
        <dbReference type="ARBA" id="ARBA00022989"/>
    </source>
</evidence>
<gene>
    <name evidence="8" type="ORF">E2562_033908</name>
</gene>
<reference evidence="8 9" key="1">
    <citation type="submission" date="2019-11" db="EMBL/GenBank/DDBJ databases">
        <title>Whole genome sequence of Oryza granulata.</title>
        <authorList>
            <person name="Li W."/>
        </authorList>
    </citation>
    <scope>NUCLEOTIDE SEQUENCE [LARGE SCALE GENOMIC DNA]</scope>
    <source>
        <strain evidence="9">cv. Menghai</strain>
        <tissue evidence="8">Leaf</tissue>
    </source>
</reference>
<dbReference type="Proteomes" id="UP000479710">
    <property type="component" value="Unassembled WGS sequence"/>
</dbReference>
<feature type="transmembrane region" description="Helical" evidence="7">
    <location>
        <begin position="361"/>
        <end position="384"/>
    </location>
</feature>
<evidence type="ECO:0000256" key="3">
    <source>
        <dbReference type="ARBA" id="ARBA00022448"/>
    </source>
</evidence>
<feature type="transmembrane region" description="Helical" evidence="7">
    <location>
        <begin position="390"/>
        <end position="410"/>
    </location>
</feature>
<keyword evidence="5 7" id="KW-1133">Transmembrane helix</keyword>
<evidence type="ECO:0000256" key="7">
    <source>
        <dbReference type="SAM" id="Phobius"/>
    </source>
</evidence>
<dbReference type="OrthoDB" id="627262at2759"/>
<dbReference type="EMBL" id="SPHZ02000011">
    <property type="protein sequence ID" value="KAF0894027.1"/>
    <property type="molecule type" value="Genomic_DNA"/>
</dbReference>